<sequence length="592" mass="66118">MSFSTHGDHDDLRGVTDPDFLALGLGGTNMMAMLWSVAMGRRAVGVEMRGDPSPGASWNIAADTYHQLGRIDRMMLERYGEDRLPRRGDGRLLRLAECFHKPGAVTGTIAVEEVINCFFDFDDEELKIAGDLEHIEHLDDRWVDGAPRRIRTLRPTAAIPDSPDPDFGDRDLAEVLKGPHPFQVSAAELLTLMRRYLEALEAMDLADPRCTPRVRLFSEHRVASEADGGIEETPEGRLRIRIEALHELDYRGTFAYVRKPGTPIIDLGVPELFMIAQGPNSSDATRLGFKRHEVEVDRQDGRPPVPARADFVAILLSMHATGRFRYRIASEFDDDGNEYWVRQMLLGHENDPEVGWVLVQVPDYLTFDPIAAGLVPADVDTESPEFFAAYQLLLKEFLLDRAEEILEMPRRQIEKINTFYGPKLVHVEEHAGTDARVAVNGVVAGDTFGNGHFINSGDSITGMVGHSRSVRRYWERRDEGAAPDAAIRELADGISRDTRAWLDASAVEFTQPVQPGIDPAKLDEARRTRAWLASLDLSDWNRLLVHAGRLHTDPLPPAGDRHPADLGLGWTKRRGRRVVALLPSAVNAEYEA</sequence>
<feature type="transmembrane region" description="Helical" evidence="1">
    <location>
        <begin position="20"/>
        <end position="39"/>
    </location>
</feature>
<keyword evidence="1" id="KW-0472">Membrane</keyword>
<reference evidence="2" key="1">
    <citation type="submission" date="2005-02" db="EMBL/GenBank/DDBJ databases">
        <title>Comparison of the gene clusters for the biosynthesis of aminoglycoside antibiotics gentamicin (Micromonospora echinospora DSM 43036), fortimicin (Micromonospora olivasterospora DSM 43868), kanamycin (Streptomyces kanamyceticus DSM 40500) and istamycin (Streptomyces tenjimariensis ATCC 31603).</title>
        <authorList>
            <person name="Aboshanab K.M."/>
            <person name="Schmidt-Beissner H."/>
            <person name="Wehmeier U.F."/>
            <person name="Welzel K."/>
            <person name="Vente A."/>
            <person name="Piepersberg W."/>
        </authorList>
    </citation>
    <scope>NUCLEOTIDE SEQUENCE</scope>
    <source>
        <strain evidence="2">ATCC 31603</strain>
    </source>
</reference>
<evidence type="ECO:0000313" key="2">
    <source>
        <dbReference type="EMBL" id="CAH60156.1"/>
    </source>
</evidence>
<accession>Q2UZD5</accession>
<dbReference type="AlphaFoldDB" id="Q2UZD5"/>
<name>Q2UZD5_9ACTN</name>
<evidence type="ECO:0000256" key="1">
    <source>
        <dbReference type="SAM" id="Phobius"/>
    </source>
</evidence>
<gene>
    <name evidence="2" type="primary">istH</name>
</gene>
<proteinExistence type="predicted"/>
<keyword evidence="1 2" id="KW-0812">Transmembrane</keyword>
<dbReference type="EMBL" id="AJ845083">
    <property type="protein sequence ID" value="CAH60156.1"/>
    <property type="molecule type" value="Genomic_DNA"/>
</dbReference>
<protein>
    <submittedName>
        <fullName evidence="2">Putative component of transmembrane efflux complex</fullName>
    </submittedName>
</protein>
<keyword evidence="1" id="KW-1133">Transmembrane helix</keyword>
<organism evidence="2">
    <name type="scientific">Streptomyces tenjimariensis</name>
    <dbReference type="NCBI Taxonomy" id="29308"/>
    <lineage>
        <taxon>Bacteria</taxon>
        <taxon>Bacillati</taxon>
        <taxon>Actinomycetota</taxon>
        <taxon>Actinomycetes</taxon>
        <taxon>Kitasatosporales</taxon>
        <taxon>Streptomycetaceae</taxon>
        <taxon>Streptomyces</taxon>
    </lineage>
</organism>